<gene>
    <name evidence="2" type="ORF">GWI33_014779</name>
</gene>
<reference evidence="2" key="1">
    <citation type="submission" date="2020-08" db="EMBL/GenBank/DDBJ databases">
        <title>Genome sequencing and assembly of the red palm weevil Rhynchophorus ferrugineus.</title>
        <authorList>
            <person name="Dias G.B."/>
            <person name="Bergman C.M."/>
            <person name="Manee M."/>
        </authorList>
    </citation>
    <scope>NUCLEOTIDE SEQUENCE</scope>
    <source>
        <strain evidence="2">AA-2017</strain>
        <tissue evidence="2">Whole larva</tissue>
    </source>
</reference>
<evidence type="ECO:0000313" key="2">
    <source>
        <dbReference type="EMBL" id="KAF7272432.1"/>
    </source>
</evidence>
<comment type="caution">
    <text evidence="2">The sequence shown here is derived from an EMBL/GenBank/DDBJ whole genome shotgun (WGS) entry which is preliminary data.</text>
</comment>
<protein>
    <submittedName>
        <fullName evidence="2">Uncharacterized protein</fullName>
    </submittedName>
</protein>
<keyword evidence="3" id="KW-1185">Reference proteome</keyword>
<organism evidence="2 3">
    <name type="scientific">Rhynchophorus ferrugineus</name>
    <name type="common">Red palm weevil</name>
    <name type="synonym">Curculio ferrugineus</name>
    <dbReference type="NCBI Taxonomy" id="354439"/>
    <lineage>
        <taxon>Eukaryota</taxon>
        <taxon>Metazoa</taxon>
        <taxon>Ecdysozoa</taxon>
        <taxon>Arthropoda</taxon>
        <taxon>Hexapoda</taxon>
        <taxon>Insecta</taxon>
        <taxon>Pterygota</taxon>
        <taxon>Neoptera</taxon>
        <taxon>Endopterygota</taxon>
        <taxon>Coleoptera</taxon>
        <taxon>Polyphaga</taxon>
        <taxon>Cucujiformia</taxon>
        <taxon>Curculionidae</taxon>
        <taxon>Dryophthorinae</taxon>
        <taxon>Rhynchophorus</taxon>
    </lineage>
</organism>
<evidence type="ECO:0000313" key="3">
    <source>
        <dbReference type="Proteomes" id="UP000625711"/>
    </source>
</evidence>
<evidence type="ECO:0000256" key="1">
    <source>
        <dbReference type="SAM" id="MobiDB-lite"/>
    </source>
</evidence>
<feature type="region of interest" description="Disordered" evidence="1">
    <location>
        <begin position="21"/>
        <end position="57"/>
    </location>
</feature>
<dbReference type="AlphaFoldDB" id="A0A834I0S1"/>
<sequence length="249" mass="26928">MIFRVPGNAANLNLAKDCSGRRDGVRRRRVSQSAGNVPPLNRKGPSPQSRHAGRAPSDPLTACLDADGTYICTAFNPRCYIIQKVNPPGLPLSPPLFGPATCGTFSNEIEASGPETGVNLGWDHCLLAPHPDYTCHHTADGKPQAIISREPSRPNQTCRRNGSGSIVGCQVAPRALFSSRFTSSVWHVPLRRPFCQFGVNLWLVEVHPSRSWFVCQKSTNGDENICGSGDLCPVPPVRTNRIVASPLSP</sequence>
<dbReference type="EMBL" id="JAACXV010013767">
    <property type="protein sequence ID" value="KAF7272432.1"/>
    <property type="molecule type" value="Genomic_DNA"/>
</dbReference>
<proteinExistence type="predicted"/>
<accession>A0A834I0S1</accession>
<dbReference type="OrthoDB" id="6777331at2759"/>
<dbReference type="Proteomes" id="UP000625711">
    <property type="component" value="Unassembled WGS sequence"/>
</dbReference>
<name>A0A834I0S1_RHYFE</name>